<dbReference type="STRING" id="504797.SAMN05421678_101178"/>
<evidence type="ECO:0000256" key="3">
    <source>
        <dbReference type="ARBA" id="ARBA00022840"/>
    </source>
</evidence>
<feature type="domain" description="ABC transporter" evidence="4">
    <location>
        <begin position="15"/>
        <end position="266"/>
    </location>
</feature>
<keyword evidence="3 6" id="KW-0067">ATP-binding</keyword>
<dbReference type="CDD" id="cd03257">
    <property type="entry name" value="ABC_NikE_OppD_transporters"/>
    <property type="match status" value="1"/>
</dbReference>
<dbReference type="SMART" id="SM00382">
    <property type="entry name" value="AAA"/>
    <property type="match status" value="1"/>
</dbReference>
<evidence type="ECO:0000256" key="1">
    <source>
        <dbReference type="ARBA" id="ARBA00022448"/>
    </source>
</evidence>
<reference evidence="6 7" key="1">
    <citation type="submission" date="2016-10" db="EMBL/GenBank/DDBJ databases">
        <authorList>
            <person name="de Groot N.N."/>
        </authorList>
    </citation>
    <scope>NUCLEOTIDE SEQUENCE [LARGE SCALE GENOMIC DNA]</scope>
    <source>
        <strain evidence="6 7">CPCC 202808</strain>
    </source>
</reference>
<keyword evidence="8" id="KW-1185">Reference proteome</keyword>
<evidence type="ECO:0000256" key="2">
    <source>
        <dbReference type="ARBA" id="ARBA00022741"/>
    </source>
</evidence>
<dbReference type="Proteomes" id="UP000199052">
    <property type="component" value="Unassembled WGS sequence"/>
</dbReference>
<dbReference type="GO" id="GO:0016887">
    <property type="term" value="F:ATP hydrolysis activity"/>
    <property type="evidence" value="ECO:0007669"/>
    <property type="project" value="InterPro"/>
</dbReference>
<reference evidence="5 8" key="2">
    <citation type="submission" date="2020-07" db="EMBL/GenBank/DDBJ databases">
        <title>Sequencing the genomes of 1000 actinobacteria strains.</title>
        <authorList>
            <person name="Klenk H.-P."/>
        </authorList>
    </citation>
    <scope>NUCLEOTIDE SEQUENCE [LARGE SCALE GENOMIC DNA]</scope>
    <source>
        <strain evidence="5 8">DSM 45117</strain>
    </source>
</reference>
<dbReference type="InterPro" id="IPR027417">
    <property type="entry name" value="P-loop_NTPase"/>
</dbReference>
<dbReference type="OrthoDB" id="3677453at2"/>
<dbReference type="NCBIfam" id="TIGR01727">
    <property type="entry name" value="oligo_HPY"/>
    <property type="match status" value="1"/>
</dbReference>
<sequence length="343" mass="37659">MTGVTTTTTSTGALLRAERLRAAYNVEGGQVVAVDDVSVEVRKGEVLGVAGESGCGKSTLGAILSLTVRPPLYVLSGSLEVDGRQLDLGPDRRPPRSWRGEVVSLLPQGAMNSLSPTVRIRDFAYDVIRAHQPGVRRDTAIERARQRLEQLDLPARVLDYYPHQLSGGMKQRVVTVISTLLNPRLLIADEPTSALDVSSQRILIEMLREMLKQDIIGGVIFITHDLPVLNTIADRIAVMYAGKIAEVSPATELINRPRHPYSASLLSSVLVPEPHMRQTRVRGIPGAPPSLARPPAACRFHPRCPLVMDICRTEEPPQVGDERRHSLCWWAEQHPGQTVEVGR</sequence>
<dbReference type="Pfam" id="PF08352">
    <property type="entry name" value="oligo_HPY"/>
    <property type="match status" value="1"/>
</dbReference>
<dbReference type="EMBL" id="JACBZA010000001">
    <property type="protein sequence ID" value="NYH84408.1"/>
    <property type="molecule type" value="Genomic_DNA"/>
</dbReference>
<keyword evidence="2" id="KW-0547">Nucleotide-binding</keyword>
<dbReference type="InterPro" id="IPR013563">
    <property type="entry name" value="Oligopep_ABC_C"/>
</dbReference>
<dbReference type="Gene3D" id="3.40.50.300">
    <property type="entry name" value="P-loop containing nucleotide triphosphate hydrolases"/>
    <property type="match status" value="1"/>
</dbReference>
<dbReference type="GO" id="GO:0005524">
    <property type="term" value="F:ATP binding"/>
    <property type="evidence" value="ECO:0007669"/>
    <property type="project" value="UniProtKB-KW"/>
</dbReference>
<dbReference type="AlphaFoldDB" id="A0A1I2KD24"/>
<dbReference type="InterPro" id="IPR003593">
    <property type="entry name" value="AAA+_ATPase"/>
</dbReference>
<organism evidence="6 7">
    <name type="scientific">Actinopolymorpha cephalotaxi</name>
    <dbReference type="NCBI Taxonomy" id="504797"/>
    <lineage>
        <taxon>Bacteria</taxon>
        <taxon>Bacillati</taxon>
        <taxon>Actinomycetota</taxon>
        <taxon>Actinomycetes</taxon>
        <taxon>Propionibacteriales</taxon>
        <taxon>Actinopolymorphaceae</taxon>
        <taxon>Actinopolymorpha</taxon>
    </lineage>
</organism>
<dbReference type="GO" id="GO:0015833">
    <property type="term" value="P:peptide transport"/>
    <property type="evidence" value="ECO:0007669"/>
    <property type="project" value="InterPro"/>
</dbReference>
<evidence type="ECO:0000313" key="5">
    <source>
        <dbReference type="EMBL" id="NYH84408.1"/>
    </source>
</evidence>
<keyword evidence="1" id="KW-0813">Transport</keyword>
<dbReference type="PROSITE" id="PS50893">
    <property type="entry name" value="ABC_TRANSPORTER_2"/>
    <property type="match status" value="1"/>
</dbReference>
<dbReference type="InterPro" id="IPR003439">
    <property type="entry name" value="ABC_transporter-like_ATP-bd"/>
</dbReference>
<gene>
    <name evidence="5" type="ORF">FHR37_003259</name>
    <name evidence="6" type="ORF">SAMN05421678_101178</name>
</gene>
<accession>A0A1I2KD24</accession>
<protein>
    <submittedName>
        <fullName evidence="6">Peptide/nickel transport system ATP-binding protein</fullName>
    </submittedName>
</protein>
<dbReference type="RefSeq" id="WP_092879890.1">
    <property type="nucleotide sequence ID" value="NZ_FOOI01000001.1"/>
</dbReference>
<dbReference type="Proteomes" id="UP000533017">
    <property type="component" value="Unassembled WGS sequence"/>
</dbReference>
<evidence type="ECO:0000313" key="8">
    <source>
        <dbReference type="Proteomes" id="UP000533017"/>
    </source>
</evidence>
<dbReference type="SUPFAM" id="SSF52540">
    <property type="entry name" value="P-loop containing nucleoside triphosphate hydrolases"/>
    <property type="match status" value="1"/>
</dbReference>
<dbReference type="Pfam" id="PF00005">
    <property type="entry name" value="ABC_tran"/>
    <property type="match status" value="1"/>
</dbReference>
<dbReference type="EMBL" id="FOOI01000001">
    <property type="protein sequence ID" value="SFF64258.1"/>
    <property type="molecule type" value="Genomic_DNA"/>
</dbReference>
<evidence type="ECO:0000259" key="4">
    <source>
        <dbReference type="PROSITE" id="PS50893"/>
    </source>
</evidence>
<evidence type="ECO:0000313" key="6">
    <source>
        <dbReference type="EMBL" id="SFF64258.1"/>
    </source>
</evidence>
<dbReference type="PANTHER" id="PTHR43067:SF3">
    <property type="entry name" value="MALTOSE ABC TRANSPORTER, ATP-BINDING PROTEIN"/>
    <property type="match status" value="1"/>
</dbReference>
<name>A0A1I2KD24_9ACTN</name>
<dbReference type="PANTHER" id="PTHR43067">
    <property type="entry name" value="OLIGOPEPTIDE/DIPEPTIDE ABC TRANSPORTER, ATPASE SUBUNIT"/>
    <property type="match status" value="1"/>
</dbReference>
<proteinExistence type="predicted"/>
<evidence type="ECO:0000313" key="7">
    <source>
        <dbReference type="Proteomes" id="UP000199052"/>
    </source>
</evidence>